<evidence type="ECO:0000313" key="3">
    <source>
        <dbReference type="Proteomes" id="UP000044616"/>
    </source>
</evidence>
<dbReference type="EMBL" id="CCEH01000029">
    <property type="protein sequence ID" value="CDR29207.1"/>
    <property type="molecule type" value="Genomic_DNA"/>
</dbReference>
<evidence type="ECO:0000256" key="1">
    <source>
        <dbReference type="SAM" id="Phobius"/>
    </source>
</evidence>
<accession>W8TQM3</accession>
<protein>
    <submittedName>
        <fullName evidence="2">Uncharacterized protein</fullName>
    </submittedName>
</protein>
<organism evidence="2 3">
    <name type="scientific">Staphylococcus schweitzeri</name>
    <dbReference type="NCBI Taxonomy" id="1654388"/>
    <lineage>
        <taxon>Bacteria</taxon>
        <taxon>Bacillati</taxon>
        <taxon>Bacillota</taxon>
        <taxon>Bacilli</taxon>
        <taxon>Bacillales</taxon>
        <taxon>Staphylococcaceae</taxon>
        <taxon>Staphylococcus</taxon>
    </lineage>
</organism>
<sequence>MQLSHSVKVAISIYLALIFITFTSYLVIILYTSMTGHDVSHFVLDSQHSHHGSLTQKHLSLPEISFK</sequence>
<proteinExistence type="predicted"/>
<accession>A0A1E8WUF5</accession>
<dbReference type="Proteomes" id="UP000044616">
    <property type="component" value="Unassembled WGS sequence"/>
</dbReference>
<dbReference type="PATRIC" id="fig|1280.10341.peg.2599"/>
<reference evidence="2 3" key="1">
    <citation type="submission" date="2014-05" db="EMBL/GenBank/DDBJ databases">
        <authorList>
            <person name="Aslett A.Martin."/>
            <person name="De Silva Nishadi"/>
        </authorList>
    </citation>
    <scope>NUCLEOTIDE SEQUENCE [LARGE SCALE GENOMIC DNA]</scope>
</reference>
<dbReference type="AlphaFoldDB" id="A0A077UNB7"/>
<dbReference type="RefSeq" id="WP_001177186.1">
    <property type="nucleotide sequence ID" value="NZ_CCEG01000006.1"/>
</dbReference>
<keyword evidence="1" id="KW-0812">Transmembrane</keyword>
<gene>
    <name evidence="2" type="ORF">ERS140147_02412</name>
</gene>
<accession>A0A077UNB7</accession>
<dbReference type="SMR" id="A0A077UNB7"/>
<evidence type="ECO:0000313" key="2">
    <source>
        <dbReference type="EMBL" id="CDR29207.1"/>
    </source>
</evidence>
<feature type="transmembrane region" description="Helical" evidence="1">
    <location>
        <begin position="12"/>
        <end position="34"/>
    </location>
</feature>
<keyword evidence="1" id="KW-1133">Transmembrane helix</keyword>
<name>A0A077UNB7_9STAP</name>
<keyword evidence="1" id="KW-0472">Membrane</keyword>